<dbReference type="RefSeq" id="WP_012966175.1">
    <property type="nucleotide sequence ID" value="NC_013849.1"/>
</dbReference>
<sequence>MESEIASVNRYISKKFRRTKAERLKNLLRAIFLSKSQEKMMKEEIIKELKPIYSNFVRMKLESRAAEVAIALFEDRIRTLPKIIAIEIFEDLQFYKTLKSGIAKNYFIQSLVSQIHSLFYP</sequence>
<organism evidence="1 2">
    <name type="scientific">Ferroglobus placidus (strain DSM 10642 / AEDII12DO)</name>
    <dbReference type="NCBI Taxonomy" id="589924"/>
    <lineage>
        <taxon>Archaea</taxon>
        <taxon>Methanobacteriati</taxon>
        <taxon>Methanobacteriota</taxon>
        <taxon>Archaeoglobi</taxon>
        <taxon>Archaeoglobales</taxon>
        <taxon>Archaeoglobaceae</taxon>
        <taxon>Ferroglobus</taxon>
    </lineage>
</organism>
<dbReference type="Proteomes" id="UP000002613">
    <property type="component" value="Chromosome"/>
</dbReference>
<reference evidence="2" key="1">
    <citation type="submission" date="2010-02" db="EMBL/GenBank/DDBJ databases">
        <title>Complete sequence of Ferroglobus placidus DSM 10642.</title>
        <authorList>
            <consortium name="US DOE Joint Genome Institute"/>
            <person name="Lucas S."/>
            <person name="Copeland A."/>
            <person name="Lapidus A."/>
            <person name="Cheng J.-F."/>
            <person name="Bruce D."/>
            <person name="Goodwin L."/>
            <person name="Pitluck S."/>
            <person name="Saunders E."/>
            <person name="Brettin T."/>
            <person name="Detter J.C."/>
            <person name="Han C."/>
            <person name="Tapia R."/>
            <person name="Larimer F."/>
            <person name="Land M."/>
            <person name="Hauser L."/>
            <person name="Kyrpides N."/>
            <person name="Ivanova N."/>
            <person name="Holmes D."/>
            <person name="Lovley D."/>
            <person name="Kyrpides N."/>
            <person name="Anderson I.J."/>
            <person name="Woyke T."/>
        </authorList>
    </citation>
    <scope>NUCLEOTIDE SEQUENCE [LARGE SCALE GENOMIC DNA]</scope>
    <source>
        <strain evidence="2">DSM 10642 / AEDII12DO</strain>
    </source>
</reference>
<protein>
    <submittedName>
        <fullName evidence="1">Uncharacterized protein</fullName>
    </submittedName>
</protein>
<keyword evidence="2" id="KW-1185">Reference proteome</keyword>
<gene>
    <name evidence="1" type="ordered locus">Ferp_1689</name>
</gene>
<dbReference type="KEGG" id="fpl:Ferp_1689"/>
<dbReference type="GeneID" id="8779214"/>
<accession>D3RZC2</accession>
<dbReference type="PaxDb" id="589924-Ferp_1689"/>
<evidence type="ECO:0000313" key="1">
    <source>
        <dbReference type="EMBL" id="ADC65835.1"/>
    </source>
</evidence>
<proteinExistence type="predicted"/>
<dbReference type="EMBL" id="CP001899">
    <property type="protein sequence ID" value="ADC65835.1"/>
    <property type="molecule type" value="Genomic_DNA"/>
</dbReference>
<name>D3RZC2_FERPA</name>
<evidence type="ECO:0000313" key="2">
    <source>
        <dbReference type="Proteomes" id="UP000002613"/>
    </source>
</evidence>
<dbReference type="HOGENOM" id="CLU_2032766_0_0_2"/>
<dbReference type="AlphaFoldDB" id="D3RZC2"/>
<reference evidence="1 2" key="2">
    <citation type="journal article" date="2011" name="Stand. Genomic Sci.">
        <title>Complete genome sequence of Ferroglobus placidus AEDII12DO.</title>
        <authorList>
            <person name="Anderson I."/>
            <person name="Risso C."/>
            <person name="Holmes D."/>
            <person name="Lucas S."/>
            <person name="Copeland A."/>
            <person name="Lapidus A."/>
            <person name="Cheng J.F."/>
            <person name="Bruce D."/>
            <person name="Goodwin L."/>
            <person name="Pitluck S."/>
            <person name="Saunders E."/>
            <person name="Brettin T."/>
            <person name="Detter J.C."/>
            <person name="Han C."/>
            <person name="Tapia R."/>
            <person name="Larimer F."/>
            <person name="Land M."/>
            <person name="Hauser L."/>
            <person name="Woyke T."/>
            <person name="Lovley D."/>
            <person name="Kyrpides N."/>
            <person name="Ivanova N."/>
        </authorList>
    </citation>
    <scope>NUCLEOTIDE SEQUENCE [LARGE SCALE GENOMIC DNA]</scope>
    <source>
        <strain evidence="2">DSM 10642 / AEDII12DO</strain>
    </source>
</reference>